<evidence type="ECO:0000256" key="3">
    <source>
        <dbReference type="ARBA" id="ARBA00022771"/>
    </source>
</evidence>
<evidence type="ECO:0000256" key="6">
    <source>
        <dbReference type="ARBA" id="ARBA00023125"/>
    </source>
</evidence>
<dbReference type="PROSITE" id="PS50804">
    <property type="entry name" value="SCAN_BOX"/>
    <property type="match status" value="1"/>
</dbReference>
<dbReference type="FunFam" id="1.10.4020.10:FF:000004">
    <property type="entry name" value="Zinc finger and SCAN domain containing 4"/>
    <property type="match status" value="1"/>
</dbReference>
<dbReference type="GO" id="GO:0000978">
    <property type="term" value="F:RNA polymerase II cis-regulatory region sequence-specific DNA binding"/>
    <property type="evidence" value="ECO:0007669"/>
    <property type="project" value="TreeGrafter"/>
</dbReference>
<dbReference type="InterPro" id="IPR013087">
    <property type="entry name" value="Znf_C2H2_type"/>
</dbReference>
<protein>
    <submittedName>
        <fullName evidence="15">Zinc finger and SCAN domain-containing protein 4-like</fullName>
    </submittedName>
</protein>
<dbReference type="SMART" id="SM00431">
    <property type="entry name" value="SCAN"/>
    <property type="match status" value="1"/>
</dbReference>
<evidence type="ECO:0000313" key="15">
    <source>
        <dbReference type="RefSeq" id="XP_004386976.1"/>
    </source>
</evidence>
<dbReference type="FunCoup" id="A0A2Y9E4E4">
    <property type="interactions" value="2"/>
</dbReference>
<dbReference type="AlphaFoldDB" id="A0A2Y9E4E4"/>
<reference evidence="15" key="1">
    <citation type="submission" date="2025-08" db="UniProtKB">
        <authorList>
            <consortium name="RefSeq"/>
        </authorList>
    </citation>
    <scope>IDENTIFICATION</scope>
</reference>
<dbReference type="SMART" id="SM00355">
    <property type="entry name" value="ZnF_C2H2"/>
    <property type="match status" value="4"/>
</dbReference>
<dbReference type="Pfam" id="PF02023">
    <property type="entry name" value="SCAN"/>
    <property type="match status" value="1"/>
</dbReference>
<evidence type="ECO:0000256" key="2">
    <source>
        <dbReference type="ARBA" id="ARBA00022737"/>
    </source>
</evidence>
<keyword evidence="14" id="KW-1185">Reference proteome</keyword>
<evidence type="ECO:0000256" key="11">
    <source>
        <dbReference type="SAM" id="MobiDB-lite"/>
    </source>
</evidence>
<dbReference type="InterPro" id="IPR036236">
    <property type="entry name" value="Znf_C2H2_sf"/>
</dbReference>
<dbReference type="InterPro" id="IPR003309">
    <property type="entry name" value="SCAN_dom"/>
</dbReference>
<dbReference type="FunFam" id="3.30.160.60:FF:000690">
    <property type="entry name" value="Zinc finger protein 354C"/>
    <property type="match status" value="1"/>
</dbReference>
<dbReference type="GO" id="GO:0005634">
    <property type="term" value="C:nucleus"/>
    <property type="evidence" value="ECO:0007669"/>
    <property type="project" value="UniProtKB-SubCell"/>
</dbReference>
<dbReference type="GO" id="GO:0008270">
    <property type="term" value="F:zinc ion binding"/>
    <property type="evidence" value="ECO:0007669"/>
    <property type="project" value="UniProtKB-KW"/>
</dbReference>
<name>A0A2Y9E4E4_TRIMA</name>
<evidence type="ECO:0000313" key="14">
    <source>
        <dbReference type="Proteomes" id="UP000248480"/>
    </source>
</evidence>
<evidence type="ECO:0000256" key="5">
    <source>
        <dbReference type="ARBA" id="ARBA00023015"/>
    </source>
</evidence>
<dbReference type="GO" id="GO:0000981">
    <property type="term" value="F:DNA-binding transcription factor activity, RNA polymerase II-specific"/>
    <property type="evidence" value="ECO:0007669"/>
    <property type="project" value="TreeGrafter"/>
</dbReference>
<feature type="compositionally biased region" description="Polar residues" evidence="11">
    <location>
        <begin position="163"/>
        <end position="184"/>
    </location>
</feature>
<dbReference type="Gene3D" id="1.10.4020.10">
    <property type="entry name" value="DNA breaking-rejoining enzymes"/>
    <property type="match status" value="1"/>
</dbReference>
<evidence type="ECO:0000259" key="13">
    <source>
        <dbReference type="PROSITE" id="PS50804"/>
    </source>
</evidence>
<evidence type="ECO:0000256" key="10">
    <source>
        <dbReference type="PROSITE-ProRule" id="PRU00187"/>
    </source>
</evidence>
<feature type="domain" description="C2H2-type" evidence="12">
    <location>
        <begin position="395"/>
        <end position="417"/>
    </location>
</feature>
<keyword evidence="2" id="KW-0677">Repeat</keyword>
<keyword evidence="4" id="KW-0862">Zinc</keyword>
<evidence type="ECO:0000256" key="8">
    <source>
        <dbReference type="ARBA" id="ARBA00023242"/>
    </source>
</evidence>
<dbReference type="FunFam" id="3.30.160.60:FF:001485">
    <property type="entry name" value="Krueppel-related zinc finger protein"/>
    <property type="match status" value="1"/>
</dbReference>
<dbReference type="PROSITE" id="PS00028">
    <property type="entry name" value="ZINC_FINGER_C2H2_1"/>
    <property type="match status" value="3"/>
</dbReference>
<evidence type="ECO:0000256" key="7">
    <source>
        <dbReference type="ARBA" id="ARBA00023163"/>
    </source>
</evidence>
<evidence type="ECO:0000256" key="9">
    <source>
        <dbReference type="PROSITE-ProRule" id="PRU00042"/>
    </source>
</evidence>
<dbReference type="SUPFAM" id="SSF57667">
    <property type="entry name" value="beta-beta-alpha zinc fingers"/>
    <property type="match status" value="2"/>
</dbReference>
<evidence type="ECO:0000256" key="1">
    <source>
        <dbReference type="ARBA" id="ARBA00022723"/>
    </source>
</evidence>
<keyword evidence="8 10" id="KW-0539">Nucleus</keyword>
<gene>
    <name evidence="15" type="primary">LOC101356671</name>
</gene>
<dbReference type="Proteomes" id="UP000248480">
    <property type="component" value="Unplaced"/>
</dbReference>
<feature type="region of interest" description="Disordered" evidence="11">
    <location>
        <begin position="1"/>
        <end position="36"/>
    </location>
</feature>
<dbReference type="PANTHER" id="PTHR23226:SF88">
    <property type="entry name" value="ZINC FINGER AND SCAN DOMAIN-CONTAINING PROTEIN 4"/>
    <property type="match status" value="1"/>
</dbReference>
<dbReference type="PROSITE" id="PS50157">
    <property type="entry name" value="ZINC_FINGER_C2H2_2"/>
    <property type="match status" value="4"/>
</dbReference>
<dbReference type="RefSeq" id="XP_004386976.1">
    <property type="nucleotide sequence ID" value="XM_004386919.2"/>
</dbReference>
<dbReference type="Pfam" id="PF00096">
    <property type="entry name" value="zf-C2H2"/>
    <property type="match status" value="2"/>
</dbReference>
<keyword evidence="6" id="KW-0238">DNA-binding</keyword>
<evidence type="ECO:0000256" key="4">
    <source>
        <dbReference type="ARBA" id="ARBA00022833"/>
    </source>
</evidence>
<feature type="domain" description="C2H2-type" evidence="12">
    <location>
        <begin position="367"/>
        <end position="394"/>
    </location>
</feature>
<dbReference type="SUPFAM" id="SSF47353">
    <property type="entry name" value="Retrovirus capsid dimerization domain-like"/>
    <property type="match status" value="1"/>
</dbReference>
<feature type="region of interest" description="Disordered" evidence="11">
    <location>
        <begin position="163"/>
        <end position="196"/>
    </location>
</feature>
<dbReference type="Gene3D" id="3.30.160.60">
    <property type="entry name" value="Classic Zinc Finger"/>
    <property type="match status" value="4"/>
</dbReference>
<dbReference type="InterPro" id="IPR038269">
    <property type="entry name" value="SCAN_sf"/>
</dbReference>
<dbReference type="InParanoid" id="A0A2Y9E4E4"/>
<accession>A0A2Y9E4E4</accession>
<sequence>MALDLRTSFRREPTRNDSGLANREFEPTQGTGVQKAEGISGLQGTPLSIFQYSNNSYARQELQRLQKLFHLWLQPEKHSKEEMISQLVLEQFMINEQCRNRSALKEKWDSSGRSLKNFLEDLTNDFMEPPAYVHVCMQGQEALCSENMPLRDAIVHLTKQLSAGTPTGENMGTLFQTPKDSPMQTGRGEDKENNSNLSLKTAQVNDSITSQGNRVPSLQIIQEENCPKPEEGGACWDNPEISRRAGLGTSRSQEGALGGLCHQDVLMEVEPGFISRPDLATPEPASAHRSNEGKFLGEGHQERIYETPKPYRCGDCPKIFRYFSQLKANQRRHRNERPCVCAECHKHFFETSELCVHQVIHRREKPFSCSTCDKSFSHRTNLRAHERIHMGEKPYMCSICKRSYRQSSTYHRHVKTHQKVTLKGVSNTTEAS</sequence>
<feature type="domain" description="SCAN box" evidence="13">
    <location>
        <begin position="50"/>
        <end position="122"/>
    </location>
</feature>
<dbReference type="KEGG" id="tmu:101356671"/>
<keyword evidence="5" id="KW-0805">Transcription regulation</keyword>
<keyword evidence="7" id="KW-0804">Transcription</keyword>
<keyword evidence="1" id="KW-0479">Metal-binding</keyword>
<dbReference type="GeneID" id="101356671"/>
<feature type="domain" description="C2H2-type" evidence="12">
    <location>
        <begin position="311"/>
        <end position="338"/>
    </location>
</feature>
<feature type="domain" description="C2H2-type" evidence="12">
    <location>
        <begin position="339"/>
        <end position="366"/>
    </location>
</feature>
<organism evidence="14 15">
    <name type="scientific">Trichechus manatus latirostris</name>
    <name type="common">Florida manatee</name>
    <dbReference type="NCBI Taxonomy" id="127582"/>
    <lineage>
        <taxon>Eukaryota</taxon>
        <taxon>Metazoa</taxon>
        <taxon>Chordata</taxon>
        <taxon>Craniata</taxon>
        <taxon>Vertebrata</taxon>
        <taxon>Euteleostomi</taxon>
        <taxon>Mammalia</taxon>
        <taxon>Eutheria</taxon>
        <taxon>Afrotheria</taxon>
        <taxon>Sirenia</taxon>
        <taxon>Trichechidae</taxon>
        <taxon>Trichechus</taxon>
    </lineage>
</organism>
<dbReference type="PANTHER" id="PTHR23226">
    <property type="entry name" value="ZINC FINGER AND SCAN DOMAIN-CONTAINING"/>
    <property type="match status" value="1"/>
</dbReference>
<evidence type="ECO:0000259" key="12">
    <source>
        <dbReference type="PROSITE" id="PS50157"/>
    </source>
</evidence>
<comment type="subcellular location">
    <subcellularLocation>
        <location evidence="10">Nucleus</location>
    </subcellularLocation>
</comment>
<proteinExistence type="predicted"/>
<dbReference type="OrthoDB" id="8922241at2759"/>
<keyword evidence="3 9" id="KW-0863">Zinc-finger</keyword>